<dbReference type="EMBL" id="MLHQ01000031">
    <property type="protein sequence ID" value="OOF56345.1"/>
    <property type="molecule type" value="Genomic_DNA"/>
</dbReference>
<evidence type="ECO:0000256" key="3">
    <source>
        <dbReference type="ARBA" id="ARBA00023125"/>
    </source>
</evidence>
<dbReference type="Proteomes" id="UP000188602">
    <property type="component" value="Unassembled WGS sequence"/>
</dbReference>
<dbReference type="InterPro" id="IPR000847">
    <property type="entry name" value="LysR_HTH_N"/>
</dbReference>
<dbReference type="AlphaFoldDB" id="A0A1V3JI42"/>
<dbReference type="SUPFAM" id="SSF46785">
    <property type="entry name" value="Winged helix' DNA-binding domain"/>
    <property type="match status" value="1"/>
</dbReference>
<dbReference type="Pfam" id="PF00126">
    <property type="entry name" value="HTH_1"/>
    <property type="match status" value="1"/>
</dbReference>
<dbReference type="OrthoDB" id="8557381at2"/>
<protein>
    <submittedName>
        <fullName evidence="6">Transcriptional regulator</fullName>
    </submittedName>
</protein>
<dbReference type="GO" id="GO:0003700">
    <property type="term" value="F:DNA-binding transcription factor activity"/>
    <property type="evidence" value="ECO:0007669"/>
    <property type="project" value="InterPro"/>
</dbReference>
<dbReference type="PRINTS" id="PR00039">
    <property type="entry name" value="HTHLYSR"/>
</dbReference>
<keyword evidence="4" id="KW-0804">Transcription</keyword>
<keyword evidence="2" id="KW-0805">Transcription regulation</keyword>
<name>A0A1V3JI42_9PAST</name>
<comment type="similarity">
    <text evidence="1">Belongs to the LysR transcriptional regulatory family.</text>
</comment>
<comment type="caution">
    <text evidence="6">The sequence shown here is derived from an EMBL/GenBank/DDBJ whole genome shotgun (WGS) entry which is preliminary data.</text>
</comment>
<dbReference type="InterPro" id="IPR036390">
    <property type="entry name" value="WH_DNA-bd_sf"/>
</dbReference>
<keyword evidence="3" id="KW-0238">DNA-binding</keyword>
<dbReference type="InterPro" id="IPR005119">
    <property type="entry name" value="LysR_subst-bd"/>
</dbReference>
<proteinExistence type="inferred from homology"/>
<dbReference type="Gene3D" id="1.10.10.10">
    <property type="entry name" value="Winged helix-like DNA-binding domain superfamily/Winged helix DNA-binding domain"/>
    <property type="match status" value="1"/>
</dbReference>
<dbReference type="SUPFAM" id="SSF53850">
    <property type="entry name" value="Periplasmic binding protein-like II"/>
    <property type="match status" value="1"/>
</dbReference>
<dbReference type="PANTHER" id="PTHR30118">
    <property type="entry name" value="HTH-TYPE TRANSCRIPTIONAL REGULATOR LEUO-RELATED"/>
    <property type="match status" value="1"/>
</dbReference>
<evidence type="ECO:0000256" key="1">
    <source>
        <dbReference type="ARBA" id="ARBA00009437"/>
    </source>
</evidence>
<keyword evidence="7" id="KW-1185">Reference proteome</keyword>
<dbReference type="Pfam" id="PF03466">
    <property type="entry name" value="LysR_substrate"/>
    <property type="match status" value="1"/>
</dbReference>
<dbReference type="GO" id="GO:0003677">
    <property type="term" value="F:DNA binding"/>
    <property type="evidence" value="ECO:0007669"/>
    <property type="project" value="UniProtKB-KW"/>
</dbReference>
<dbReference type="InterPro" id="IPR050389">
    <property type="entry name" value="LysR-type_TF"/>
</dbReference>
<evidence type="ECO:0000256" key="4">
    <source>
        <dbReference type="ARBA" id="ARBA00023163"/>
    </source>
</evidence>
<evidence type="ECO:0000256" key="2">
    <source>
        <dbReference type="ARBA" id="ARBA00023015"/>
    </source>
</evidence>
<dbReference type="InterPro" id="IPR036388">
    <property type="entry name" value="WH-like_DNA-bd_sf"/>
</dbReference>
<feature type="domain" description="HTH lysR-type" evidence="5">
    <location>
        <begin position="6"/>
        <end position="63"/>
    </location>
</feature>
<organism evidence="6 7">
    <name type="scientific">Rodentibacter myodis</name>
    <dbReference type="NCBI Taxonomy" id="1907939"/>
    <lineage>
        <taxon>Bacteria</taxon>
        <taxon>Pseudomonadati</taxon>
        <taxon>Pseudomonadota</taxon>
        <taxon>Gammaproteobacteria</taxon>
        <taxon>Pasteurellales</taxon>
        <taxon>Pasteurellaceae</taxon>
        <taxon>Rodentibacter</taxon>
    </lineage>
</organism>
<dbReference type="RefSeq" id="WP_077425341.1">
    <property type="nucleotide sequence ID" value="NZ_MLHQ01000031.1"/>
</dbReference>
<dbReference type="PANTHER" id="PTHR30118:SF15">
    <property type="entry name" value="TRANSCRIPTIONAL REGULATORY PROTEIN"/>
    <property type="match status" value="1"/>
</dbReference>
<accession>A0A1V3JI42</accession>
<evidence type="ECO:0000313" key="6">
    <source>
        <dbReference type="EMBL" id="OOF56345.1"/>
    </source>
</evidence>
<evidence type="ECO:0000313" key="7">
    <source>
        <dbReference type="Proteomes" id="UP000188602"/>
    </source>
</evidence>
<dbReference type="STRING" id="1907939.BKL49_10725"/>
<dbReference type="Gene3D" id="3.40.190.10">
    <property type="entry name" value="Periplasmic binding protein-like II"/>
    <property type="match status" value="2"/>
</dbReference>
<dbReference type="PROSITE" id="PS50931">
    <property type="entry name" value="HTH_LYSR"/>
    <property type="match status" value="1"/>
</dbReference>
<sequence>MSLNYIDLNLLKTLNALLLERNVSRAAERLNLTQPAVSAMLGRLRHLFNDPLFIRTSHGMLPTDRALALAEPIAQILQQIEIAVQPVNTNPAALEMTFRIAATENGMQTLAVPFAFKIAQLAPKVKIALLPIQGIDVEEKLANGECDLAIAADFSFSEQLYHQALLDERYICAVRRDHPVLQQEWNLDRFCELDFVLVSYQGGQFEGATDEALEKLGRKRKVMFSISHFSLLPDFLNHTDLAAVAPYHYLAQQKDLVLLEPPLEIQGYRKVMAWHARSHHNPIQKWFRQVMKAVAEEVVVKCI</sequence>
<reference evidence="6 7" key="1">
    <citation type="submission" date="2016-10" db="EMBL/GenBank/DDBJ databases">
        <title>Rodentibacter gen. nov. and new species.</title>
        <authorList>
            <person name="Christensen H."/>
        </authorList>
    </citation>
    <scope>NUCLEOTIDE SEQUENCE [LARGE SCALE GENOMIC DNA]</scope>
    <source>
        <strain evidence="6 7">Ac151</strain>
    </source>
</reference>
<evidence type="ECO:0000259" key="5">
    <source>
        <dbReference type="PROSITE" id="PS50931"/>
    </source>
</evidence>
<gene>
    <name evidence="6" type="ORF">BKL49_10725</name>
</gene>